<dbReference type="InterPro" id="IPR005821">
    <property type="entry name" value="Ion_trans_dom"/>
</dbReference>
<dbReference type="Pfam" id="PF25508">
    <property type="entry name" value="TRPM2"/>
    <property type="match status" value="1"/>
</dbReference>
<dbReference type="InterPro" id="IPR057366">
    <property type="entry name" value="TRPM-like"/>
</dbReference>
<evidence type="ECO:0000256" key="3">
    <source>
        <dbReference type="ARBA" id="ARBA00022989"/>
    </source>
</evidence>
<dbReference type="OrthoDB" id="9994106at2759"/>
<comment type="subcellular location">
    <subcellularLocation>
        <location evidence="1">Membrane</location>
        <topology evidence="1">Multi-pass membrane protein</topology>
    </subcellularLocation>
</comment>
<name>A0A3M7SBV7_BRAPC</name>
<dbReference type="InterPro" id="IPR050927">
    <property type="entry name" value="TRPM"/>
</dbReference>
<evidence type="ECO:0000256" key="5">
    <source>
        <dbReference type="SAM" id="Phobius"/>
    </source>
</evidence>
<feature type="transmembrane region" description="Helical" evidence="5">
    <location>
        <begin position="421"/>
        <end position="443"/>
    </location>
</feature>
<dbReference type="EMBL" id="REGN01001656">
    <property type="protein sequence ID" value="RNA33304.1"/>
    <property type="molecule type" value="Genomic_DNA"/>
</dbReference>
<keyword evidence="2 5" id="KW-0812">Transmembrane</keyword>
<gene>
    <name evidence="8" type="ORF">BpHYR1_034446</name>
</gene>
<protein>
    <submittedName>
        <fullName evidence="8">Transient receptor potential cation channel subfamily M member 4-like</fullName>
    </submittedName>
</protein>
<feature type="transmembrane region" description="Helical" evidence="5">
    <location>
        <begin position="296"/>
        <end position="313"/>
    </location>
</feature>
<evidence type="ECO:0000256" key="1">
    <source>
        <dbReference type="ARBA" id="ARBA00004141"/>
    </source>
</evidence>
<feature type="transmembrane region" description="Helical" evidence="5">
    <location>
        <begin position="220"/>
        <end position="238"/>
    </location>
</feature>
<dbReference type="Proteomes" id="UP000276133">
    <property type="component" value="Unassembled WGS sequence"/>
</dbReference>
<dbReference type="PANTHER" id="PTHR13800:SF12">
    <property type="entry name" value="TRANSIENT RECEPTOR POTENTIAL CATION CHANNEL SUBFAMILY M MEMBER-LIKE 2"/>
    <property type="match status" value="1"/>
</dbReference>
<dbReference type="STRING" id="10195.A0A3M7SBV7"/>
<dbReference type="GO" id="GO:0099604">
    <property type="term" value="F:ligand-gated calcium channel activity"/>
    <property type="evidence" value="ECO:0007669"/>
    <property type="project" value="TreeGrafter"/>
</dbReference>
<feature type="transmembrane region" description="Helical" evidence="5">
    <location>
        <begin position="259"/>
        <end position="284"/>
    </location>
</feature>
<evidence type="ECO:0000256" key="4">
    <source>
        <dbReference type="ARBA" id="ARBA00023136"/>
    </source>
</evidence>
<evidence type="ECO:0000256" key="2">
    <source>
        <dbReference type="ARBA" id="ARBA00022692"/>
    </source>
</evidence>
<keyword evidence="3 5" id="KW-1133">Transmembrane helix</keyword>
<keyword evidence="9" id="KW-1185">Reference proteome</keyword>
<feature type="transmembrane region" description="Helical" evidence="5">
    <location>
        <begin position="333"/>
        <end position="354"/>
    </location>
</feature>
<organism evidence="8 9">
    <name type="scientific">Brachionus plicatilis</name>
    <name type="common">Marine rotifer</name>
    <name type="synonym">Brachionus muelleri</name>
    <dbReference type="NCBI Taxonomy" id="10195"/>
    <lineage>
        <taxon>Eukaryota</taxon>
        <taxon>Metazoa</taxon>
        <taxon>Spiralia</taxon>
        <taxon>Gnathifera</taxon>
        <taxon>Rotifera</taxon>
        <taxon>Eurotatoria</taxon>
        <taxon>Monogononta</taxon>
        <taxon>Pseudotrocha</taxon>
        <taxon>Ploima</taxon>
        <taxon>Brachionidae</taxon>
        <taxon>Brachionus</taxon>
    </lineage>
</organism>
<evidence type="ECO:0000259" key="6">
    <source>
        <dbReference type="Pfam" id="PF00520"/>
    </source>
</evidence>
<feature type="transmembrane region" description="Helical" evidence="5">
    <location>
        <begin position="103"/>
        <end position="124"/>
    </location>
</feature>
<dbReference type="AlphaFoldDB" id="A0A3M7SBV7"/>
<keyword evidence="4 5" id="KW-0472">Membrane</keyword>
<comment type="caution">
    <text evidence="8">The sequence shown here is derived from an EMBL/GenBank/DDBJ whole genome shotgun (WGS) entry which is preliminary data.</text>
</comment>
<evidence type="ECO:0000313" key="9">
    <source>
        <dbReference type="Proteomes" id="UP000276133"/>
    </source>
</evidence>
<accession>A0A3M7SBV7</accession>
<reference evidence="8 9" key="1">
    <citation type="journal article" date="2018" name="Sci. Rep.">
        <title>Genomic signatures of local adaptation to the degree of environmental predictability in rotifers.</title>
        <authorList>
            <person name="Franch-Gras L."/>
            <person name="Hahn C."/>
            <person name="Garcia-Roger E.M."/>
            <person name="Carmona M.J."/>
            <person name="Serra M."/>
            <person name="Gomez A."/>
        </authorList>
    </citation>
    <scope>NUCLEOTIDE SEQUENCE [LARGE SCALE GENOMIC DNA]</scope>
    <source>
        <strain evidence="8">HYR1</strain>
    </source>
</reference>
<evidence type="ECO:0000259" key="7">
    <source>
        <dbReference type="Pfam" id="PF25508"/>
    </source>
</evidence>
<feature type="non-terminal residue" evidence="8">
    <location>
        <position position="1"/>
    </location>
</feature>
<dbReference type="PANTHER" id="PTHR13800">
    <property type="entry name" value="TRANSIENT RECEPTOR POTENTIAL CATION CHANNEL, SUBFAMILY M, MEMBER 6"/>
    <property type="match status" value="1"/>
</dbReference>
<proteinExistence type="predicted"/>
<feature type="transmembrane region" description="Helical" evidence="5">
    <location>
        <begin position="188"/>
        <end position="208"/>
    </location>
</feature>
<keyword evidence="8" id="KW-0675">Receptor</keyword>
<evidence type="ECO:0000313" key="8">
    <source>
        <dbReference type="EMBL" id="RNA33304.1"/>
    </source>
</evidence>
<dbReference type="GO" id="GO:0005886">
    <property type="term" value="C:plasma membrane"/>
    <property type="evidence" value="ECO:0007669"/>
    <property type="project" value="TreeGrafter"/>
</dbReference>
<dbReference type="Pfam" id="PF00520">
    <property type="entry name" value="Ion_trans"/>
    <property type="match status" value="1"/>
</dbReference>
<feature type="domain" description="TRPM-like" evidence="7">
    <location>
        <begin position="6"/>
        <end position="84"/>
    </location>
</feature>
<feature type="domain" description="Ion transport" evidence="6">
    <location>
        <begin position="192"/>
        <end position="454"/>
    </location>
</feature>
<sequence>NQLIGCLFATKIFKSYAEHEESDRAEYEELAGEFEGIAIRLINKFYQDNPAASFLLLTRTIPEYGNNTCLQIAHLANDKNFISQRCVQELLERLWYGNLSKEFGFFKMAISLAMPFVVPFEFFYRGRVNKNYFKEINGQEKVAEKKCEEKNFVINRIDINNLKEPKDYLSRLYNFFQAPIVKFLYDKIIYMFFLTLFCYVILCDFYAIEFAQQSPTSHSLNISAIEIVLIIWVFSFLIERIHYFYVIESKIFWTKCKLFILNLLNAMYAIAIILFIVGIALRFIPNRPDCHKASRIILSLDVIFWFLNFLHVYTSVKVMGPKLIMMMKMVYELIYFIFIVLAFLMAFGISYHALNYHNIRPSLDLVKNFFLPSFFIIPQEYYTVDSLLEADTCEVNKTDRVLTDEYSLDDCVDKEGSQVALALYTIYTVFISVLMVNLLIAIFSNTIDEIQKESDKVWKFQRYSLIYEYFHKPILIPPLVVFYPLGYIIKYLAPLVRRCWQPEHDSTKLIDRLMVKFFYRFRNGFKSNLADARLERRLVDWENKMFHQYLTDQNLEEHRRIEQRLQENLDKYDFLIQKFDSILVHTNTAYSKIREINDKIENIYIQKYVQTKKNL</sequence>